<dbReference type="RefSeq" id="WP_316415724.1">
    <property type="nucleotide sequence ID" value="NZ_AP027080.1"/>
</dbReference>
<organism evidence="1 2">
    <name type="scientific">Mesoterricola silvestris</name>
    <dbReference type="NCBI Taxonomy" id="2927979"/>
    <lineage>
        <taxon>Bacteria</taxon>
        <taxon>Pseudomonadati</taxon>
        <taxon>Acidobacteriota</taxon>
        <taxon>Holophagae</taxon>
        <taxon>Holophagales</taxon>
        <taxon>Holophagaceae</taxon>
        <taxon>Mesoterricola</taxon>
    </lineage>
</organism>
<gene>
    <name evidence="1" type="ORF">METEAL_19860</name>
</gene>
<protein>
    <submittedName>
        <fullName evidence="1">Uncharacterized protein</fullName>
    </submittedName>
</protein>
<accession>A0AA48GRS0</accession>
<evidence type="ECO:0000313" key="2">
    <source>
        <dbReference type="Proteomes" id="UP001238179"/>
    </source>
</evidence>
<keyword evidence="2" id="KW-1185">Reference proteome</keyword>
<dbReference type="Proteomes" id="UP001238179">
    <property type="component" value="Chromosome"/>
</dbReference>
<dbReference type="KEGG" id="msil:METEAL_19860"/>
<proteinExistence type="predicted"/>
<name>A0AA48GRS0_9BACT</name>
<dbReference type="AlphaFoldDB" id="A0AA48GRS0"/>
<reference evidence="2" key="1">
    <citation type="journal article" date="2023" name="Int. J. Syst. Evol. Microbiol.">
        <title>Mesoterricola silvestris gen. nov., sp. nov., Mesoterricola sediminis sp. nov., Geothrix oryzae sp. nov., Geothrix edaphica sp. nov., Geothrix rubra sp. nov., and Geothrix limicola sp. nov., six novel members of Acidobacteriota isolated from soils.</title>
        <authorList>
            <person name="Itoh H."/>
            <person name="Sugisawa Y."/>
            <person name="Mise K."/>
            <person name="Xu Z."/>
            <person name="Kuniyasu M."/>
            <person name="Ushijima N."/>
            <person name="Kawano K."/>
            <person name="Kobayashi E."/>
            <person name="Shiratori Y."/>
            <person name="Masuda Y."/>
            <person name="Senoo K."/>
        </authorList>
    </citation>
    <scope>NUCLEOTIDE SEQUENCE [LARGE SCALE GENOMIC DNA]</scope>
    <source>
        <strain evidence="2">W79</strain>
    </source>
</reference>
<sequence>MNLTQTRLRAWTFVALSWAGMGLQATTRQECLDQCRSEYLSAVRDCRDLYPGDANSANQCVMVAILNHTRCVDRCPED</sequence>
<evidence type="ECO:0000313" key="1">
    <source>
        <dbReference type="EMBL" id="BDU72812.1"/>
    </source>
</evidence>
<dbReference type="EMBL" id="AP027080">
    <property type="protein sequence ID" value="BDU72812.1"/>
    <property type="molecule type" value="Genomic_DNA"/>
</dbReference>